<dbReference type="Gene3D" id="3.10.180.10">
    <property type="entry name" value="2,3-Dihydroxybiphenyl 1,2-Dioxygenase, domain 1"/>
    <property type="match status" value="1"/>
</dbReference>
<gene>
    <name evidence="3" type="ORF">G3I71_31740</name>
</gene>
<dbReference type="Pfam" id="PF13669">
    <property type="entry name" value="Glyoxalase_4"/>
    <property type="match status" value="1"/>
</dbReference>
<dbReference type="SUPFAM" id="SSF54593">
    <property type="entry name" value="Glyoxalase/Bleomycin resistance protein/Dihydroxybiphenyl dioxygenase"/>
    <property type="match status" value="1"/>
</dbReference>
<dbReference type="InterPro" id="IPR029068">
    <property type="entry name" value="Glyas_Bleomycin-R_OHBP_Dase"/>
</dbReference>
<sequence length="195" mass="21580">MAPAHPGLRGRARPGHRGARQHVRHQAAPARLVSAATDRPLNAADLYHTGIVVPDVDEWKTRMTEVAGYRWTETMYAELPVRLAEGERVLPLRFAYSLDAPHIELVQEIPGTPWTAAENIATHHLGYFCDDVPATSKRLVEAGFALEACAVIDGEPSIFAYHLAPSGLRIEIVDRARMPDFAAYLRSKTPQQTPQ</sequence>
<feature type="domain" description="VOC" evidence="2">
    <location>
        <begin position="45"/>
        <end position="175"/>
    </location>
</feature>
<name>A0A6B3C1C5_9ACTN</name>
<feature type="compositionally biased region" description="Basic residues" evidence="1">
    <location>
        <begin position="8"/>
        <end position="25"/>
    </location>
</feature>
<evidence type="ECO:0000313" key="3">
    <source>
        <dbReference type="EMBL" id="NEC90272.1"/>
    </source>
</evidence>
<comment type="caution">
    <text evidence="3">The sequence shown here is derived from an EMBL/GenBank/DDBJ whole genome shotgun (WGS) entry which is preliminary data.</text>
</comment>
<dbReference type="PROSITE" id="PS51819">
    <property type="entry name" value="VOC"/>
    <property type="match status" value="1"/>
</dbReference>
<dbReference type="InterPro" id="IPR037523">
    <property type="entry name" value="VOC_core"/>
</dbReference>
<evidence type="ECO:0000259" key="2">
    <source>
        <dbReference type="PROSITE" id="PS51819"/>
    </source>
</evidence>
<protein>
    <submittedName>
        <fullName evidence="3">VOC family protein</fullName>
    </submittedName>
</protein>
<dbReference type="AlphaFoldDB" id="A0A6B3C1C5"/>
<organism evidence="3">
    <name type="scientific">Streptomyces sp. SID12501</name>
    <dbReference type="NCBI Taxonomy" id="2706042"/>
    <lineage>
        <taxon>Bacteria</taxon>
        <taxon>Bacillati</taxon>
        <taxon>Actinomycetota</taxon>
        <taxon>Actinomycetes</taxon>
        <taxon>Kitasatosporales</taxon>
        <taxon>Streptomycetaceae</taxon>
        <taxon>Streptomyces</taxon>
    </lineage>
</organism>
<accession>A0A6B3C1C5</accession>
<feature type="region of interest" description="Disordered" evidence="1">
    <location>
        <begin position="1"/>
        <end position="29"/>
    </location>
</feature>
<dbReference type="EMBL" id="JAAGLU010000030">
    <property type="protein sequence ID" value="NEC90272.1"/>
    <property type="molecule type" value="Genomic_DNA"/>
</dbReference>
<reference evidence="3" key="1">
    <citation type="submission" date="2020-01" db="EMBL/GenBank/DDBJ databases">
        <title>Insect and environment-associated Actinomycetes.</title>
        <authorList>
            <person name="Currrie C."/>
            <person name="Chevrette M."/>
            <person name="Carlson C."/>
            <person name="Stubbendieck R."/>
            <person name="Wendt-Pienkowski E."/>
        </authorList>
    </citation>
    <scope>NUCLEOTIDE SEQUENCE</scope>
    <source>
        <strain evidence="3">SID12501</strain>
    </source>
</reference>
<evidence type="ECO:0000256" key="1">
    <source>
        <dbReference type="SAM" id="MobiDB-lite"/>
    </source>
</evidence>
<proteinExistence type="predicted"/>